<comment type="caution">
    <text evidence="2">The sequence shown here is derived from an EMBL/GenBank/DDBJ whole genome shotgun (WGS) entry which is preliminary data.</text>
</comment>
<dbReference type="Pfam" id="PF12079">
    <property type="entry name" value="DUF3558"/>
    <property type="match status" value="1"/>
</dbReference>
<dbReference type="PROSITE" id="PS51257">
    <property type="entry name" value="PROKAR_LIPOPROTEIN"/>
    <property type="match status" value="1"/>
</dbReference>
<dbReference type="RefSeq" id="WP_112280102.1">
    <property type="nucleotide sequence ID" value="NZ_MASW01000001.1"/>
</dbReference>
<proteinExistence type="predicted"/>
<name>A0A2V4BN49_9PSEU</name>
<dbReference type="InterPro" id="IPR024520">
    <property type="entry name" value="DUF3558"/>
</dbReference>
<gene>
    <name evidence="2" type="ORF">BAY60_07060</name>
</gene>
<reference evidence="2 3" key="1">
    <citation type="submission" date="2016-07" db="EMBL/GenBank/DDBJ databases">
        <title>Draft genome sequence of Prauserella muralis DSM 45305, isolated from a mould-covered wall in an indoor environment.</title>
        <authorList>
            <person name="Ruckert C."/>
            <person name="Albersmeier A."/>
            <person name="Jiang C.-L."/>
            <person name="Jiang Y."/>
            <person name="Kalinowski J."/>
            <person name="Schneider O."/>
            <person name="Winkler A."/>
            <person name="Zotchev S.B."/>
        </authorList>
    </citation>
    <scope>NUCLEOTIDE SEQUENCE [LARGE SCALE GENOMIC DNA]</scope>
    <source>
        <strain evidence="2 3">DSM 45305</strain>
    </source>
</reference>
<dbReference type="OrthoDB" id="3678908at2"/>
<sequence length="203" mass="20989">MGRTSRLVAATAAAGLVAGCTGTEPGEAVPGSPTPSSSAGAGSPDNGAPKVERPLNVQPLLAAPCDTLTESQVETFLGSGASAKAAPEGITGPECSWTTDHQHARIYLTFPDLDDAGLTSLYRNRQKGEFFEEMPPAAGYPVVAYGITDNRGEGECTVRVGVSDRDTVDITLYLSDDKVGQLDPCEAAHEVATAVIGNIKARN</sequence>
<feature type="compositionally biased region" description="Low complexity" evidence="1">
    <location>
        <begin position="19"/>
        <end position="49"/>
    </location>
</feature>
<dbReference type="Proteomes" id="UP000249915">
    <property type="component" value="Unassembled WGS sequence"/>
</dbReference>
<keyword evidence="3" id="KW-1185">Reference proteome</keyword>
<dbReference type="AlphaFoldDB" id="A0A2V4BN49"/>
<dbReference type="EMBL" id="MASW01000001">
    <property type="protein sequence ID" value="PXY32063.1"/>
    <property type="molecule type" value="Genomic_DNA"/>
</dbReference>
<accession>A0A2V4BN49</accession>
<evidence type="ECO:0000256" key="1">
    <source>
        <dbReference type="SAM" id="MobiDB-lite"/>
    </source>
</evidence>
<evidence type="ECO:0000313" key="3">
    <source>
        <dbReference type="Proteomes" id="UP000249915"/>
    </source>
</evidence>
<organism evidence="2 3">
    <name type="scientific">Prauserella muralis</name>
    <dbReference type="NCBI Taxonomy" id="588067"/>
    <lineage>
        <taxon>Bacteria</taxon>
        <taxon>Bacillati</taxon>
        <taxon>Actinomycetota</taxon>
        <taxon>Actinomycetes</taxon>
        <taxon>Pseudonocardiales</taxon>
        <taxon>Pseudonocardiaceae</taxon>
        <taxon>Prauserella</taxon>
    </lineage>
</organism>
<protein>
    <submittedName>
        <fullName evidence="2">Uncharacterized protein</fullName>
    </submittedName>
</protein>
<evidence type="ECO:0000313" key="2">
    <source>
        <dbReference type="EMBL" id="PXY32063.1"/>
    </source>
</evidence>
<feature type="region of interest" description="Disordered" evidence="1">
    <location>
        <begin position="19"/>
        <end position="52"/>
    </location>
</feature>